<name>A0A4P2VVU6_FLUSA</name>
<dbReference type="AlphaFoldDB" id="A0A4P2VVU6"/>
<evidence type="ECO:0000256" key="2">
    <source>
        <dbReference type="ARBA" id="ARBA00022670"/>
    </source>
</evidence>
<dbReference type="InterPro" id="IPR003738">
    <property type="entry name" value="SRAP"/>
</dbReference>
<dbReference type="RefSeq" id="WP_130608141.1">
    <property type="nucleotide sequence ID" value="NZ_AP019368.1"/>
</dbReference>
<protein>
    <recommendedName>
        <fullName evidence="8">Abasic site processing protein</fullName>
        <ecNumber evidence="8">3.4.-.-</ecNumber>
    </recommendedName>
</protein>
<dbReference type="Gene3D" id="3.90.1680.10">
    <property type="entry name" value="SOS response associated peptidase-like"/>
    <property type="match status" value="1"/>
</dbReference>
<evidence type="ECO:0000256" key="8">
    <source>
        <dbReference type="RuleBase" id="RU364100"/>
    </source>
</evidence>
<sequence length="216" mass="25329">MCAQFQVELIKFQKSLAIFALNLQSISWRSRILPHLEAPVILFKDEKYIIDLFHFSLIPVWSKVRKPKFATHNVRLETVLEKPTWKRPFLKNHCLVPMTAFIEPIYEGKFAGNMIRFELAECVFVPAIFDSWEDTSTGEVIHSFSILTSEPGKFVKKIGHERSPVFLKQNMKNLGNWFDFSKHDGNSFIELLNKQYEPKMSVIIDRPLKKGWEKRK</sequence>
<keyword evidence="7" id="KW-0456">Lyase</keyword>
<gene>
    <name evidence="9" type="ORF">JCM31447_14950</name>
</gene>
<dbReference type="GO" id="GO:0003697">
    <property type="term" value="F:single-stranded DNA binding"/>
    <property type="evidence" value="ECO:0007669"/>
    <property type="project" value="InterPro"/>
</dbReference>
<evidence type="ECO:0000313" key="9">
    <source>
        <dbReference type="EMBL" id="BBH53052.1"/>
    </source>
</evidence>
<dbReference type="Pfam" id="PF02586">
    <property type="entry name" value="SRAP"/>
    <property type="match status" value="1"/>
</dbReference>
<proteinExistence type="inferred from homology"/>
<keyword evidence="10" id="KW-1185">Reference proteome</keyword>
<dbReference type="GO" id="GO:0106300">
    <property type="term" value="P:protein-DNA covalent cross-linking repair"/>
    <property type="evidence" value="ECO:0007669"/>
    <property type="project" value="InterPro"/>
</dbReference>
<evidence type="ECO:0000256" key="3">
    <source>
        <dbReference type="ARBA" id="ARBA00022763"/>
    </source>
</evidence>
<dbReference type="KEGG" id="sbf:JCM31447_14950"/>
<dbReference type="EMBL" id="AP019368">
    <property type="protein sequence ID" value="BBH53052.1"/>
    <property type="molecule type" value="Genomic_DNA"/>
</dbReference>
<comment type="similarity">
    <text evidence="1 8">Belongs to the SOS response-associated peptidase family.</text>
</comment>
<organism evidence="9 10">
    <name type="scientific">Fluviispira sanaruensis</name>
    <dbReference type="NCBI Taxonomy" id="2493639"/>
    <lineage>
        <taxon>Bacteria</taxon>
        <taxon>Pseudomonadati</taxon>
        <taxon>Bdellovibrionota</taxon>
        <taxon>Oligoflexia</taxon>
        <taxon>Silvanigrellales</taxon>
        <taxon>Silvanigrellaceae</taxon>
        <taxon>Fluviispira</taxon>
    </lineage>
</organism>
<accession>A0A4P2VVU6</accession>
<evidence type="ECO:0000256" key="7">
    <source>
        <dbReference type="ARBA" id="ARBA00023239"/>
    </source>
</evidence>
<evidence type="ECO:0000256" key="1">
    <source>
        <dbReference type="ARBA" id="ARBA00008136"/>
    </source>
</evidence>
<dbReference type="InterPro" id="IPR036590">
    <property type="entry name" value="SRAP-like"/>
</dbReference>
<evidence type="ECO:0000256" key="6">
    <source>
        <dbReference type="ARBA" id="ARBA00023125"/>
    </source>
</evidence>
<dbReference type="Proteomes" id="UP000291236">
    <property type="component" value="Chromosome"/>
</dbReference>
<dbReference type="EC" id="3.4.-.-" evidence="8"/>
<evidence type="ECO:0000313" key="10">
    <source>
        <dbReference type="Proteomes" id="UP000291236"/>
    </source>
</evidence>
<keyword evidence="6" id="KW-0238">DNA-binding</keyword>
<keyword evidence="5" id="KW-0190">Covalent protein-DNA linkage</keyword>
<evidence type="ECO:0000256" key="5">
    <source>
        <dbReference type="ARBA" id="ARBA00023124"/>
    </source>
</evidence>
<dbReference type="GO" id="GO:0008233">
    <property type="term" value="F:peptidase activity"/>
    <property type="evidence" value="ECO:0007669"/>
    <property type="project" value="UniProtKB-KW"/>
</dbReference>
<dbReference type="OrthoDB" id="107650at2"/>
<dbReference type="PANTHER" id="PTHR13604:SF0">
    <property type="entry name" value="ABASIC SITE PROCESSING PROTEIN HMCES"/>
    <property type="match status" value="1"/>
</dbReference>
<dbReference type="PANTHER" id="PTHR13604">
    <property type="entry name" value="DC12-RELATED"/>
    <property type="match status" value="1"/>
</dbReference>
<reference evidence="9 10" key="1">
    <citation type="submission" date="2018-12" db="EMBL/GenBank/DDBJ databases">
        <title>Rubrispira sanarue gen. nov., sp., nov., a member of the order Silvanigrellales, isolated from a brackish lake in Hamamatsu Japan.</title>
        <authorList>
            <person name="Maejima Y."/>
            <person name="Iino T."/>
            <person name="Muraguchi Y."/>
            <person name="Fukuda K."/>
            <person name="Nojiri H."/>
            <person name="Ohkuma M."/>
            <person name="Moriuchi R."/>
            <person name="Dohra H."/>
            <person name="Kimbara K."/>
            <person name="Shintani M."/>
        </authorList>
    </citation>
    <scope>NUCLEOTIDE SEQUENCE [LARGE SCALE GENOMIC DNA]</scope>
    <source>
        <strain evidence="9 10">RF1110005</strain>
    </source>
</reference>
<keyword evidence="3" id="KW-0227">DNA damage</keyword>
<dbReference type="GO" id="GO:0006508">
    <property type="term" value="P:proteolysis"/>
    <property type="evidence" value="ECO:0007669"/>
    <property type="project" value="UniProtKB-KW"/>
</dbReference>
<dbReference type="GO" id="GO:0016829">
    <property type="term" value="F:lyase activity"/>
    <property type="evidence" value="ECO:0007669"/>
    <property type="project" value="UniProtKB-KW"/>
</dbReference>
<keyword evidence="2 8" id="KW-0645">Protease</keyword>
<dbReference type="SUPFAM" id="SSF143081">
    <property type="entry name" value="BB1717-like"/>
    <property type="match status" value="1"/>
</dbReference>
<keyword evidence="4 8" id="KW-0378">Hydrolase</keyword>
<evidence type="ECO:0000256" key="4">
    <source>
        <dbReference type="ARBA" id="ARBA00022801"/>
    </source>
</evidence>